<dbReference type="PANTHER" id="PTHR45138:SF24">
    <property type="entry name" value="DIGUANYLATE CYCLASE DGCC-RELATED"/>
    <property type="match status" value="1"/>
</dbReference>
<feature type="domain" description="GGDEF" evidence="3">
    <location>
        <begin position="156"/>
        <end position="287"/>
    </location>
</feature>
<dbReference type="AlphaFoldDB" id="T0GBM3"/>
<dbReference type="InterPro" id="IPR043128">
    <property type="entry name" value="Rev_trsase/Diguanyl_cyclase"/>
</dbReference>
<dbReference type="PATRIC" id="fig|1114964.3.peg.4184"/>
<evidence type="ECO:0000313" key="4">
    <source>
        <dbReference type="EMBL" id="EQA97417.1"/>
    </source>
</evidence>
<accession>T0GBM3</accession>
<dbReference type="EMBL" id="ATIB01000087">
    <property type="protein sequence ID" value="EQA97417.1"/>
    <property type="molecule type" value="Genomic_DNA"/>
</dbReference>
<dbReference type="eggNOG" id="COG2199">
    <property type="taxonomic scope" value="Bacteria"/>
</dbReference>
<dbReference type="GO" id="GO:0043709">
    <property type="term" value="P:cell adhesion involved in single-species biofilm formation"/>
    <property type="evidence" value="ECO:0007669"/>
    <property type="project" value="TreeGrafter"/>
</dbReference>
<dbReference type="SUPFAM" id="SSF55073">
    <property type="entry name" value="Nucleotide cyclase"/>
    <property type="match status" value="1"/>
</dbReference>
<dbReference type="InterPro" id="IPR050469">
    <property type="entry name" value="Diguanylate_Cyclase"/>
</dbReference>
<dbReference type="EC" id="2.7.7.65" evidence="1"/>
<comment type="caution">
    <text evidence="4">The sequence shown here is derived from an EMBL/GenBank/DDBJ whole genome shotgun (WGS) entry which is preliminary data.</text>
</comment>
<keyword evidence="5" id="KW-1185">Reference proteome</keyword>
<dbReference type="PANTHER" id="PTHR45138">
    <property type="entry name" value="REGULATORY COMPONENTS OF SENSORY TRANSDUCTION SYSTEM"/>
    <property type="match status" value="1"/>
</dbReference>
<protein>
    <recommendedName>
        <fullName evidence="1">diguanylate cyclase</fullName>
        <ecNumber evidence="1">2.7.7.65</ecNumber>
    </recommendedName>
</protein>
<dbReference type="CDD" id="cd01949">
    <property type="entry name" value="GGDEF"/>
    <property type="match status" value="1"/>
</dbReference>
<dbReference type="NCBIfam" id="TIGR00254">
    <property type="entry name" value="GGDEF"/>
    <property type="match status" value="1"/>
</dbReference>
<dbReference type="InterPro" id="IPR029787">
    <property type="entry name" value="Nucleotide_cyclase"/>
</dbReference>
<keyword evidence="2" id="KW-1133">Transmembrane helix</keyword>
<proteinExistence type="predicted"/>
<feature type="transmembrane region" description="Helical" evidence="2">
    <location>
        <begin position="68"/>
        <end position="87"/>
    </location>
</feature>
<dbReference type="GO" id="GO:0052621">
    <property type="term" value="F:diguanylate cyclase activity"/>
    <property type="evidence" value="ECO:0007669"/>
    <property type="project" value="UniProtKB-EC"/>
</dbReference>
<reference evidence="4 5" key="1">
    <citation type="journal article" date="2013" name="Genome Announc.">
        <title>Draft Genome Sequence of a Hexachlorocyclohexane-Degrading Bacterium, Sphingobium baderi Strain LL03T.</title>
        <authorList>
            <person name="Kaur J."/>
            <person name="Verma H."/>
            <person name="Tripathi C."/>
            <person name="Khurana J.P."/>
            <person name="Lal R."/>
        </authorList>
    </citation>
    <scope>NUCLEOTIDE SEQUENCE [LARGE SCALE GENOMIC DNA]</scope>
    <source>
        <strain evidence="4 5">LL03</strain>
    </source>
</reference>
<dbReference type="InterPro" id="IPR000160">
    <property type="entry name" value="GGDEF_dom"/>
</dbReference>
<keyword evidence="2" id="KW-0812">Transmembrane</keyword>
<dbReference type="Pfam" id="PF00990">
    <property type="entry name" value="GGDEF"/>
    <property type="match status" value="1"/>
</dbReference>
<evidence type="ECO:0000259" key="3">
    <source>
        <dbReference type="PROSITE" id="PS50887"/>
    </source>
</evidence>
<keyword evidence="2" id="KW-0472">Membrane</keyword>
<dbReference type="Proteomes" id="UP000015524">
    <property type="component" value="Unassembled WGS sequence"/>
</dbReference>
<gene>
    <name evidence="4" type="ORF">L485_21355</name>
</gene>
<dbReference type="GO" id="GO:0005886">
    <property type="term" value="C:plasma membrane"/>
    <property type="evidence" value="ECO:0007669"/>
    <property type="project" value="TreeGrafter"/>
</dbReference>
<sequence>MRVNSQMPVGRLAEHLESLSRERIWFAIVAATAGIALADYIIPAVGFAPLYMPVICAAGWALGAREGYFVAVIAAFLAVAPSLHHIAALSVPLLALSIGVRVVTFLFIAAAIISFRRSYDRELFHAHRDRMTGTLNKEVFERRCARMIEDARHIGQTLLLIILDLDDFKAVNNREGHRAGDEVLQTFAGGAASIMRREDLIGRIGGDEFALLVRVPSMVEGQGFARDIHTRLSAVLAQSRYPVTCSMGGLLIPPHASGSASDLMHAADQAMYRAKNSGKNAIAIDRAGEAEAPAEARIAAKRQEGLV</sequence>
<evidence type="ECO:0000256" key="1">
    <source>
        <dbReference type="ARBA" id="ARBA00012528"/>
    </source>
</evidence>
<evidence type="ECO:0000256" key="2">
    <source>
        <dbReference type="SAM" id="Phobius"/>
    </source>
</evidence>
<evidence type="ECO:0000313" key="5">
    <source>
        <dbReference type="Proteomes" id="UP000015524"/>
    </source>
</evidence>
<dbReference type="GO" id="GO:1902201">
    <property type="term" value="P:negative regulation of bacterial-type flagellum-dependent cell motility"/>
    <property type="evidence" value="ECO:0007669"/>
    <property type="project" value="TreeGrafter"/>
</dbReference>
<organism evidence="4 5">
    <name type="scientific">Sphingobium baderi LL03</name>
    <dbReference type="NCBI Taxonomy" id="1114964"/>
    <lineage>
        <taxon>Bacteria</taxon>
        <taxon>Pseudomonadati</taxon>
        <taxon>Pseudomonadota</taxon>
        <taxon>Alphaproteobacteria</taxon>
        <taxon>Sphingomonadales</taxon>
        <taxon>Sphingomonadaceae</taxon>
        <taxon>Sphingobium</taxon>
    </lineage>
</organism>
<feature type="transmembrane region" description="Helical" evidence="2">
    <location>
        <begin position="93"/>
        <end position="115"/>
    </location>
</feature>
<dbReference type="Gene3D" id="3.30.70.270">
    <property type="match status" value="1"/>
</dbReference>
<dbReference type="PROSITE" id="PS50887">
    <property type="entry name" value="GGDEF"/>
    <property type="match status" value="1"/>
</dbReference>
<name>T0GBM3_9SPHN</name>
<dbReference type="SMART" id="SM00267">
    <property type="entry name" value="GGDEF"/>
    <property type="match status" value="1"/>
</dbReference>